<dbReference type="PANTHER" id="PTHR11351">
    <property type="entry name" value="ACYL-COA DESATURASE"/>
    <property type="match status" value="1"/>
</dbReference>
<dbReference type="Proteomes" id="UP000759131">
    <property type="component" value="Unassembled WGS sequence"/>
</dbReference>
<proteinExistence type="inferred from homology"/>
<feature type="transmembrane region" description="Helical" evidence="13">
    <location>
        <begin position="227"/>
        <end position="248"/>
    </location>
</feature>
<keyword evidence="7 12" id="KW-0560">Oxidoreductase</keyword>
<evidence type="ECO:0000256" key="12">
    <source>
        <dbReference type="RuleBase" id="RU000581"/>
    </source>
</evidence>
<evidence type="ECO:0000256" key="10">
    <source>
        <dbReference type="ARBA" id="ARBA00023136"/>
    </source>
</evidence>
<dbReference type="GO" id="GO:0004768">
    <property type="term" value="F:stearoyl-CoA 9-desaturase activity"/>
    <property type="evidence" value="ECO:0007669"/>
    <property type="project" value="TreeGrafter"/>
</dbReference>
<dbReference type="CDD" id="cd03505">
    <property type="entry name" value="Delta9-FADS-like"/>
    <property type="match status" value="1"/>
</dbReference>
<accession>A0A7R9KSB8</accession>
<evidence type="ECO:0000256" key="13">
    <source>
        <dbReference type="SAM" id="Phobius"/>
    </source>
</evidence>
<comment type="cofactor">
    <cofactor evidence="12">
        <name>Fe(2+)</name>
        <dbReference type="ChEBI" id="CHEBI:29033"/>
    </cofactor>
</comment>
<feature type="transmembrane region" description="Helical" evidence="13">
    <location>
        <begin position="297"/>
        <end position="320"/>
    </location>
</feature>
<evidence type="ECO:0000256" key="2">
    <source>
        <dbReference type="ARBA" id="ARBA00009295"/>
    </source>
</evidence>
<evidence type="ECO:0000256" key="8">
    <source>
        <dbReference type="ARBA" id="ARBA00023004"/>
    </source>
</evidence>
<feature type="transmembrane region" description="Helical" evidence="13">
    <location>
        <begin position="109"/>
        <end position="130"/>
    </location>
</feature>
<dbReference type="InterPro" id="IPR005804">
    <property type="entry name" value="FA_desaturase_dom"/>
</dbReference>
<evidence type="ECO:0000256" key="6">
    <source>
        <dbReference type="ARBA" id="ARBA00022989"/>
    </source>
</evidence>
<keyword evidence="8" id="KW-0408">Iron</keyword>
<comment type="subcellular location">
    <subcellularLocation>
        <location evidence="1">Membrane</location>
        <topology evidence="1">Multi-pass membrane protein</topology>
    </subcellularLocation>
</comment>
<reference evidence="15" key="1">
    <citation type="submission" date="2020-11" db="EMBL/GenBank/DDBJ databases">
        <authorList>
            <person name="Tran Van P."/>
        </authorList>
    </citation>
    <scope>NUCLEOTIDE SEQUENCE</scope>
</reference>
<dbReference type="Pfam" id="PF00487">
    <property type="entry name" value="FA_desaturase"/>
    <property type="match status" value="1"/>
</dbReference>
<comment type="domain">
    <text evidence="12">The histidine box domains are involved in binding the catalytic metal ions.</text>
</comment>
<dbReference type="EMBL" id="OC860022">
    <property type="protein sequence ID" value="CAD7628190.1"/>
    <property type="molecule type" value="Genomic_DNA"/>
</dbReference>
<feature type="transmembrane region" description="Helical" evidence="13">
    <location>
        <begin position="255"/>
        <end position="277"/>
    </location>
</feature>
<keyword evidence="5" id="KW-0276">Fatty acid metabolism</keyword>
<evidence type="ECO:0000313" key="15">
    <source>
        <dbReference type="EMBL" id="CAD7628190.1"/>
    </source>
</evidence>
<keyword evidence="16" id="KW-1185">Reference proteome</keyword>
<dbReference type="GO" id="GO:0005789">
    <property type="term" value="C:endoplasmic reticulum membrane"/>
    <property type="evidence" value="ECO:0007669"/>
    <property type="project" value="TreeGrafter"/>
</dbReference>
<organism evidence="15">
    <name type="scientific">Medioppia subpectinata</name>
    <dbReference type="NCBI Taxonomy" id="1979941"/>
    <lineage>
        <taxon>Eukaryota</taxon>
        <taxon>Metazoa</taxon>
        <taxon>Ecdysozoa</taxon>
        <taxon>Arthropoda</taxon>
        <taxon>Chelicerata</taxon>
        <taxon>Arachnida</taxon>
        <taxon>Acari</taxon>
        <taxon>Acariformes</taxon>
        <taxon>Sarcoptiformes</taxon>
        <taxon>Oribatida</taxon>
        <taxon>Brachypylina</taxon>
        <taxon>Oppioidea</taxon>
        <taxon>Oppiidae</taxon>
        <taxon>Medioppia</taxon>
    </lineage>
</organism>
<keyword evidence="10 13" id="KW-0472">Membrane</keyword>
<keyword evidence="9" id="KW-0443">Lipid metabolism</keyword>
<protein>
    <recommendedName>
        <fullName evidence="14">Fatty acid desaturase domain-containing protein</fullName>
    </recommendedName>
</protein>
<sequence>MHRYACNSKKKIMELIQASKVDDPDNLSTGSHSDQSSSGSSADFVVELSEPVAPEAVTAEELIADKKQLTIFGYRLAQIKWTNILWLIVIHALTLYAYCHALVNPVKTWTLVFVSVIGLLSGFGMSVGAHRLWTHRSFKARLPLKIFLALFQTMTVNGSVFSYARDHRTHHKWSETEADPKNPSRGFFFAHIGWWMLKKRPEVIKNGQKLNFDDLLDDWVVRYQHKLYYPLVVLFGFAVPTLIPYYCWSESLLTAFLVCGCLRTVVVLHHLFTVNSVSHFWGDRPYNNEMRPTENRLVVYLSMGEVHVIFVQYFICMFPLI</sequence>
<feature type="transmembrane region" description="Helical" evidence="13">
    <location>
        <begin position="84"/>
        <end position="103"/>
    </location>
</feature>
<keyword evidence="3 12" id="KW-0444">Lipid biosynthesis</keyword>
<dbReference type="PANTHER" id="PTHR11351:SF31">
    <property type="entry name" value="DESATURASE 1, ISOFORM A-RELATED"/>
    <property type="match status" value="1"/>
</dbReference>
<keyword evidence="11 12" id="KW-0275">Fatty acid biosynthesis</keyword>
<evidence type="ECO:0000256" key="4">
    <source>
        <dbReference type="ARBA" id="ARBA00022692"/>
    </source>
</evidence>
<feature type="transmembrane region" description="Helical" evidence="13">
    <location>
        <begin position="142"/>
        <end position="164"/>
    </location>
</feature>
<dbReference type="GO" id="GO:0005506">
    <property type="term" value="F:iron ion binding"/>
    <property type="evidence" value="ECO:0007669"/>
    <property type="project" value="TreeGrafter"/>
</dbReference>
<evidence type="ECO:0000259" key="14">
    <source>
        <dbReference type="Pfam" id="PF00487"/>
    </source>
</evidence>
<gene>
    <name evidence="15" type="ORF">OSB1V03_LOCUS8612</name>
</gene>
<keyword evidence="4 12" id="KW-0812">Transmembrane</keyword>
<evidence type="ECO:0000313" key="16">
    <source>
        <dbReference type="Proteomes" id="UP000759131"/>
    </source>
</evidence>
<comment type="similarity">
    <text evidence="2 12">Belongs to the fatty acid desaturase type 1 family.</text>
</comment>
<dbReference type="AlphaFoldDB" id="A0A7R9KSB8"/>
<evidence type="ECO:0000256" key="9">
    <source>
        <dbReference type="ARBA" id="ARBA00023098"/>
    </source>
</evidence>
<dbReference type="InterPro" id="IPR015876">
    <property type="entry name" value="Acyl-CoA_DS"/>
</dbReference>
<evidence type="ECO:0000256" key="1">
    <source>
        <dbReference type="ARBA" id="ARBA00004141"/>
    </source>
</evidence>
<name>A0A7R9KSB8_9ACAR</name>
<evidence type="ECO:0000256" key="3">
    <source>
        <dbReference type="ARBA" id="ARBA00022516"/>
    </source>
</evidence>
<dbReference type="OrthoDB" id="10260134at2759"/>
<evidence type="ECO:0000256" key="7">
    <source>
        <dbReference type="ARBA" id="ARBA00023002"/>
    </source>
</evidence>
<dbReference type="GO" id="GO:0006636">
    <property type="term" value="P:unsaturated fatty acid biosynthetic process"/>
    <property type="evidence" value="ECO:0007669"/>
    <property type="project" value="TreeGrafter"/>
</dbReference>
<evidence type="ECO:0000256" key="11">
    <source>
        <dbReference type="ARBA" id="ARBA00023160"/>
    </source>
</evidence>
<keyword evidence="6 13" id="KW-1133">Transmembrane helix</keyword>
<dbReference type="PRINTS" id="PR00075">
    <property type="entry name" value="FACDDSATRASE"/>
</dbReference>
<feature type="domain" description="Fatty acid desaturase" evidence="14">
    <location>
        <begin position="109"/>
        <end position="300"/>
    </location>
</feature>
<dbReference type="EMBL" id="CAJPIZ010005447">
    <property type="protein sequence ID" value="CAG2108620.1"/>
    <property type="molecule type" value="Genomic_DNA"/>
</dbReference>
<evidence type="ECO:0000256" key="5">
    <source>
        <dbReference type="ARBA" id="ARBA00022832"/>
    </source>
</evidence>